<proteinExistence type="predicted"/>
<dbReference type="AlphaFoldDB" id="A0A0D1Z520"/>
<feature type="compositionally biased region" description="Polar residues" evidence="1">
    <location>
        <begin position="100"/>
        <end position="109"/>
    </location>
</feature>
<name>A0A0D1Z520_9PEZI</name>
<dbReference type="RefSeq" id="XP_016217906.1">
    <property type="nucleotide sequence ID" value="XM_016353811.1"/>
</dbReference>
<dbReference type="HOGENOM" id="CLU_095762_0_0_1"/>
<sequence>MCKAELNVSLNECQHRWYHLLRPCIPGGNLNSCPGKLAIEGWEIRCDFCPFCSSWPLENGEFLLFGGSPHSRSSSISTPLSRTPSLSTTVNVARKDSKRSNLARSGSETSISNAALGSPVFSAGEKNKALNSRVDTYFESQPENLLEARSRRTLNSGWGGLPRADETEEEKKFDRRSSESTNSSNTVLRDAVGSKAAKAWRAARRRSKDVTSFFR</sequence>
<accession>A0A0D1Z520</accession>
<evidence type="ECO:0000313" key="2">
    <source>
        <dbReference type="EMBL" id="KIW08037.1"/>
    </source>
</evidence>
<feature type="region of interest" description="Disordered" evidence="1">
    <location>
        <begin position="74"/>
        <end position="109"/>
    </location>
</feature>
<evidence type="ECO:0000313" key="3">
    <source>
        <dbReference type="Proteomes" id="UP000053259"/>
    </source>
</evidence>
<feature type="compositionally biased region" description="Basic and acidic residues" evidence="1">
    <location>
        <begin position="163"/>
        <end position="178"/>
    </location>
</feature>
<evidence type="ECO:0000256" key="1">
    <source>
        <dbReference type="SAM" id="MobiDB-lite"/>
    </source>
</evidence>
<organism evidence="2 3">
    <name type="scientific">Verruconis gallopava</name>
    <dbReference type="NCBI Taxonomy" id="253628"/>
    <lineage>
        <taxon>Eukaryota</taxon>
        <taxon>Fungi</taxon>
        <taxon>Dikarya</taxon>
        <taxon>Ascomycota</taxon>
        <taxon>Pezizomycotina</taxon>
        <taxon>Dothideomycetes</taxon>
        <taxon>Pleosporomycetidae</taxon>
        <taxon>Venturiales</taxon>
        <taxon>Sympoventuriaceae</taxon>
        <taxon>Verruconis</taxon>
    </lineage>
</organism>
<keyword evidence="3" id="KW-1185">Reference proteome</keyword>
<dbReference type="VEuPathDB" id="FungiDB:PV09_00981"/>
<gene>
    <name evidence="2" type="ORF">PV09_00981</name>
</gene>
<protein>
    <submittedName>
        <fullName evidence="2">Uncharacterized protein</fullName>
    </submittedName>
</protein>
<dbReference type="EMBL" id="KN847531">
    <property type="protein sequence ID" value="KIW08037.1"/>
    <property type="molecule type" value="Genomic_DNA"/>
</dbReference>
<dbReference type="GeneID" id="27308954"/>
<dbReference type="InParanoid" id="A0A0D1Z520"/>
<feature type="region of interest" description="Disordered" evidence="1">
    <location>
        <begin position="154"/>
        <end position="215"/>
    </location>
</feature>
<feature type="compositionally biased region" description="Low complexity" evidence="1">
    <location>
        <begin position="74"/>
        <end position="89"/>
    </location>
</feature>
<reference evidence="2 3" key="1">
    <citation type="submission" date="2015-01" db="EMBL/GenBank/DDBJ databases">
        <title>The Genome Sequence of Ochroconis gallopava CBS43764.</title>
        <authorList>
            <consortium name="The Broad Institute Genomics Platform"/>
            <person name="Cuomo C."/>
            <person name="de Hoog S."/>
            <person name="Gorbushina A."/>
            <person name="Stielow B."/>
            <person name="Teixiera M."/>
            <person name="Abouelleil A."/>
            <person name="Chapman S.B."/>
            <person name="Priest M."/>
            <person name="Young S.K."/>
            <person name="Wortman J."/>
            <person name="Nusbaum C."/>
            <person name="Birren B."/>
        </authorList>
    </citation>
    <scope>NUCLEOTIDE SEQUENCE [LARGE SCALE GENOMIC DNA]</scope>
    <source>
        <strain evidence="2 3">CBS 43764</strain>
    </source>
</reference>
<dbReference type="OrthoDB" id="332863at2759"/>
<dbReference type="Proteomes" id="UP000053259">
    <property type="component" value="Unassembled WGS sequence"/>
</dbReference>